<dbReference type="AlphaFoldDB" id="A0A167KB06"/>
<evidence type="ECO:0000313" key="2">
    <source>
        <dbReference type="Proteomes" id="UP000077315"/>
    </source>
</evidence>
<dbReference type="GO" id="GO:0003677">
    <property type="term" value="F:DNA binding"/>
    <property type="evidence" value="ECO:0007669"/>
    <property type="project" value="UniProtKB-KW"/>
</dbReference>
<accession>A0A167KB06</accession>
<dbReference type="EMBL" id="KV440998">
    <property type="protein sequence ID" value="OAD67649.1"/>
    <property type="molecule type" value="Genomic_DNA"/>
</dbReference>
<name>A0A167KB06_PHYB8</name>
<dbReference type="OrthoDB" id="2205473at2759"/>
<dbReference type="STRING" id="763407.A0A167KB06"/>
<sequence>MAQILQAKSLSIEAHLRQGMSAAKVAAIVGVSDTMVKRHRRKLEIPAFEGKGRPAQINATLARRIVCAFKNEEFLTTMEAAGQLCSKGFTVQPPAIRTLLKTSSFTCEQEQPLKVKSNPPFWRLKKAVTKKTKNASPPVCTGVHIMVWKCFSSKGHGKIVKIVQNMDSPKYVAVLQQDLLKTLEEQNLSKSEIEFLHNNAKSHTAANTKKWLKKEGIEVINFLPYLSYLDLIENLWAYSKNKLYKYKKAVKSMRELRAL</sequence>
<dbReference type="Gene3D" id="3.30.420.10">
    <property type="entry name" value="Ribonuclease H-like superfamily/Ribonuclease H"/>
    <property type="match status" value="1"/>
</dbReference>
<proteinExistence type="predicted"/>
<gene>
    <name evidence="1" type="ORF">PHYBLDRAFT_151165</name>
</gene>
<organism evidence="1 2">
    <name type="scientific">Phycomyces blakesleeanus (strain ATCC 8743b / DSM 1359 / FGSC 10004 / NBRC 33097 / NRRL 1555)</name>
    <dbReference type="NCBI Taxonomy" id="763407"/>
    <lineage>
        <taxon>Eukaryota</taxon>
        <taxon>Fungi</taxon>
        <taxon>Fungi incertae sedis</taxon>
        <taxon>Mucoromycota</taxon>
        <taxon>Mucoromycotina</taxon>
        <taxon>Mucoromycetes</taxon>
        <taxon>Mucorales</taxon>
        <taxon>Phycomycetaceae</taxon>
        <taxon>Phycomyces</taxon>
    </lineage>
</organism>
<protein>
    <submittedName>
        <fullName evidence="1">Homeodomain-like DNA binding domain-containing transcription factor</fullName>
    </submittedName>
</protein>
<keyword evidence="2" id="KW-1185">Reference proteome</keyword>
<dbReference type="InParanoid" id="A0A167KB06"/>
<dbReference type="RefSeq" id="XP_018285689.1">
    <property type="nucleotide sequence ID" value="XM_018432618.1"/>
</dbReference>
<dbReference type="GeneID" id="28993524"/>
<dbReference type="Proteomes" id="UP000077315">
    <property type="component" value="Unassembled WGS sequence"/>
</dbReference>
<dbReference type="VEuPathDB" id="FungiDB:PHYBLDRAFT_151165"/>
<keyword evidence="1" id="KW-0371">Homeobox</keyword>
<evidence type="ECO:0000313" key="1">
    <source>
        <dbReference type="EMBL" id="OAD67649.1"/>
    </source>
</evidence>
<dbReference type="InterPro" id="IPR036397">
    <property type="entry name" value="RNaseH_sf"/>
</dbReference>
<reference evidence="2" key="1">
    <citation type="submission" date="2015-06" db="EMBL/GenBank/DDBJ databases">
        <title>Expansion of signal transduction pathways in fungi by whole-genome duplication.</title>
        <authorList>
            <consortium name="DOE Joint Genome Institute"/>
            <person name="Corrochano L.M."/>
            <person name="Kuo A."/>
            <person name="Marcet-Houben M."/>
            <person name="Polaino S."/>
            <person name="Salamov A."/>
            <person name="Villalobos J.M."/>
            <person name="Alvarez M.I."/>
            <person name="Avalos J."/>
            <person name="Benito E.P."/>
            <person name="Benoit I."/>
            <person name="Burger G."/>
            <person name="Camino L.P."/>
            <person name="Canovas D."/>
            <person name="Cerda-Olmedo E."/>
            <person name="Cheng J.-F."/>
            <person name="Dominguez A."/>
            <person name="Elias M."/>
            <person name="Eslava A.P."/>
            <person name="Glaser F."/>
            <person name="Grimwood J."/>
            <person name="Gutierrez G."/>
            <person name="Heitman J."/>
            <person name="Henrissat B."/>
            <person name="Iturriaga E.A."/>
            <person name="Lang B.F."/>
            <person name="Lavin J.L."/>
            <person name="Lee S."/>
            <person name="Li W."/>
            <person name="Lindquist E."/>
            <person name="Lopez-Garcia S."/>
            <person name="Luque E.M."/>
            <person name="Marcos A.T."/>
            <person name="Martin J."/>
            <person name="McCluskey K."/>
            <person name="Medina H.R."/>
            <person name="Miralles-Duran A."/>
            <person name="Miyazaki A."/>
            <person name="Munoz-Torres E."/>
            <person name="Oguiza J.A."/>
            <person name="Ohm R."/>
            <person name="Olmedo M."/>
            <person name="Orejas M."/>
            <person name="Ortiz-Castellanos L."/>
            <person name="Pisabarro A.G."/>
            <person name="Rodriguez-Romero J."/>
            <person name="Ruiz-Herrera J."/>
            <person name="Ruiz-Vazquez R."/>
            <person name="Sanz C."/>
            <person name="Schackwitz W."/>
            <person name="Schmutz J."/>
            <person name="Shahriari M."/>
            <person name="Shelest E."/>
            <person name="Silva-Franco F."/>
            <person name="Soanes D."/>
            <person name="Syed K."/>
            <person name="Tagua V.G."/>
            <person name="Talbot N.J."/>
            <person name="Thon M."/>
            <person name="De vries R.P."/>
            <person name="Wiebenga A."/>
            <person name="Yadav J.S."/>
            <person name="Braun E.L."/>
            <person name="Baker S."/>
            <person name="Garre V."/>
            <person name="Horwitz B."/>
            <person name="Torres-Martinez S."/>
            <person name="Idnurm A."/>
            <person name="Herrera-Estrella A."/>
            <person name="Gabaldon T."/>
            <person name="Grigoriev I.V."/>
        </authorList>
    </citation>
    <scope>NUCLEOTIDE SEQUENCE [LARGE SCALE GENOMIC DNA]</scope>
    <source>
        <strain evidence="2">NRRL 1555(-)</strain>
    </source>
</reference>
<keyword evidence="1" id="KW-0238">DNA-binding</keyword>